<evidence type="ECO:0000256" key="2">
    <source>
        <dbReference type="SAM" id="Coils"/>
    </source>
</evidence>
<dbReference type="AlphaFoldDB" id="A0A1T4P5U3"/>
<keyword evidence="3" id="KW-0472">Membrane</keyword>
<feature type="coiled-coil region" evidence="2">
    <location>
        <begin position="21"/>
        <end position="79"/>
    </location>
</feature>
<dbReference type="PANTHER" id="PTHR36566:SF1">
    <property type="entry name" value="PYRIDINIUM-3,5-BISTHIOCARBOXYLIC ACID MONONUCLEOTIDE NICKEL INSERTION PROTEIN"/>
    <property type="match status" value="1"/>
</dbReference>
<keyword evidence="3" id="KW-1133">Transmembrane helix</keyword>
<dbReference type="Gene3D" id="3.10.20.300">
    <property type="entry name" value="mk0293 like domain"/>
    <property type="match status" value="1"/>
</dbReference>
<dbReference type="Pfam" id="PF01969">
    <property type="entry name" value="Ni_insertion"/>
    <property type="match status" value="1"/>
</dbReference>
<organism evidence="4 5">
    <name type="scientific">Selenihalanaerobacter shriftii</name>
    <dbReference type="NCBI Taxonomy" id="142842"/>
    <lineage>
        <taxon>Bacteria</taxon>
        <taxon>Bacillati</taxon>
        <taxon>Bacillota</taxon>
        <taxon>Clostridia</taxon>
        <taxon>Halanaerobiales</taxon>
        <taxon>Halobacteroidaceae</taxon>
        <taxon>Selenihalanaerobacter</taxon>
    </lineage>
</organism>
<dbReference type="EMBL" id="FUWM01000017">
    <property type="protein sequence ID" value="SJZ86802.1"/>
    <property type="molecule type" value="Genomic_DNA"/>
</dbReference>
<evidence type="ECO:0008006" key="6">
    <source>
        <dbReference type="Google" id="ProtNLM"/>
    </source>
</evidence>
<gene>
    <name evidence="4" type="ORF">SAMN02745118_02065</name>
</gene>
<evidence type="ECO:0000256" key="3">
    <source>
        <dbReference type="SAM" id="Phobius"/>
    </source>
</evidence>
<keyword evidence="5" id="KW-1185">Reference proteome</keyword>
<keyword evidence="3" id="KW-0812">Transmembrane</keyword>
<dbReference type="OrthoDB" id="9765625at2"/>
<feature type="transmembrane region" description="Helical" evidence="3">
    <location>
        <begin position="112"/>
        <end position="130"/>
    </location>
</feature>
<evidence type="ECO:0000313" key="5">
    <source>
        <dbReference type="Proteomes" id="UP000190625"/>
    </source>
</evidence>
<accession>A0A1T4P5U3</accession>
<dbReference type="Proteomes" id="UP000190625">
    <property type="component" value="Unassembled WGS sequence"/>
</dbReference>
<reference evidence="5" key="1">
    <citation type="submission" date="2017-02" db="EMBL/GenBank/DDBJ databases">
        <authorList>
            <person name="Varghese N."/>
            <person name="Submissions S."/>
        </authorList>
    </citation>
    <scope>NUCLEOTIDE SEQUENCE [LARGE SCALE GENOMIC DNA]</scope>
    <source>
        <strain evidence="5">ATCC BAA-73</strain>
    </source>
</reference>
<evidence type="ECO:0000313" key="4">
    <source>
        <dbReference type="EMBL" id="SJZ86802.1"/>
    </source>
</evidence>
<dbReference type="STRING" id="142842.SAMN02745118_02065"/>
<dbReference type="RefSeq" id="WP_078810495.1">
    <property type="nucleotide sequence ID" value="NZ_FUWM01000017.1"/>
</dbReference>
<name>A0A1T4P5U3_9FIRM</name>
<evidence type="ECO:0000256" key="1">
    <source>
        <dbReference type="ARBA" id="ARBA00022596"/>
    </source>
</evidence>
<protein>
    <recommendedName>
        <fullName evidence="6">TIGR00299 family protein</fullName>
    </recommendedName>
</protein>
<dbReference type="InterPro" id="IPR002822">
    <property type="entry name" value="Ni_insertion"/>
</dbReference>
<keyword evidence="1" id="KW-0533">Nickel</keyword>
<sequence>MKVAYFNLNQGIDGRDIFLALVDLGLKLDKVENELAKLDLNKLGIDIDGSFELLDVNQKSQLKAELENKELEYLEVKELISNSSLEDKIKNKGLVIIKDFFKTKNKAPVWEVIQLLFFTIGILIGIYSLHIEKIYASAICIGNYPKRDVLEMLKGCTTFSNSEEQELVTEIGAAIIINLVDKFGEQPKMILGETGYGVVSNQDRIELRITLGELKDIKKYSQDEIITIEANIDDMNQEFYDYIIDRLLEEGALDVYLTSIQMKKNRPAQKLTVLINEEDLNMILKVIFTETTTLGVRINKQQRYKLNRRFITVKVGSQEVRVKLGYIGNQTLNIAPEYDSCKEVAIKTGISLSEVYHQAIIEAKKFNN</sequence>
<dbReference type="Gene3D" id="3.30.70.1380">
    <property type="entry name" value="Transcriptional regulatory protein pf0864 domain like"/>
    <property type="match status" value="1"/>
</dbReference>
<proteinExistence type="predicted"/>
<dbReference type="PANTHER" id="PTHR36566">
    <property type="entry name" value="NICKEL INSERTION PROTEIN-RELATED"/>
    <property type="match status" value="1"/>
</dbReference>
<keyword evidence="2" id="KW-0175">Coiled coil</keyword>